<name>A0A6A5Y439_9PLEO</name>
<keyword evidence="1" id="KW-0812">Transmembrane</keyword>
<dbReference type="RefSeq" id="XP_033388126.1">
    <property type="nucleotide sequence ID" value="XM_033531725.1"/>
</dbReference>
<dbReference type="PANTHER" id="PTHR35896">
    <property type="entry name" value="IG-LIKE DOMAIN-CONTAINING PROTEIN"/>
    <property type="match status" value="1"/>
</dbReference>
<evidence type="ECO:0000313" key="3">
    <source>
        <dbReference type="Proteomes" id="UP000799778"/>
    </source>
</evidence>
<keyword evidence="1" id="KW-1133">Transmembrane helix</keyword>
<protein>
    <submittedName>
        <fullName evidence="2">Uncharacterized protein</fullName>
    </submittedName>
</protein>
<organism evidence="2 3">
    <name type="scientific">Aaosphaeria arxii CBS 175.79</name>
    <dbReference type="NCBI Taxonomy" id="1450172"/>
    <lineage>
        <taxon>Eukaryota</taxon>
        <taxon>Fungi</taxon>
        <taxon>Dikarya</taxon>
        <taxon>Ascomycota</taxon>
        <taxon>Pezizomycotina</taxon>
        <taxon>Dothideomycetes</taxon>
        <taxon>Pleosporomycetidae</taxon>
        <taxon>Pleosporales</taxon>
        <taxon>Pleosporales incertae sedis</taxon>
        <taxon>Aaosphaeria</taxon>
    </lineage>
</organism>
<dbReference type="GeneID" id="54289122"/>
<evidence type="ECO:0000313" key="2">
    <source>
        <dbReference type="EMBL" id="KAF2019787.1"/>
    </source>
</evidence>
<dbReference type="OrthoDB" id="3762324at2759"/>
<accession>A0A6A5Y439</accession>
<reference evidence="2" key="1">
    <citation type="journal article" date="2020" name="Stud. Mycol.">
        <title>101 Dothideomycetes genomes: a test case for predicting lifestyles and emergence of pathogens.</title>
        <authorList>
            <person name="Haridas S."/>
            <person name="Albert R."/>
            <person name="Binder M."/>
            <person name="Bloem J."/>
            <person name="Labutti K."/>
            <person name="Salamov A."/>
            <person name="Andreopoulos B."/>
            <person name="Baker S."/>
            <person name="Barry K."/>
            <person name="Bills G."/>
            <person name="Bluhm B."/>
            <person name="Cannon C."/>
            <person name="Castanera R."/>
            <person name="Culley D."/>
            <person name="Daum C."/>
            <person name="Ezra D."/>
            <person name="Gonzalez J."/>
            <person name="Henrissat B."/>
            <person name="Kuo A."/>
            <person name="Liang C."/>
            <person name="Lipzen A."/>
            <person name="Lutzoni F."/>
            <person name="Magnuson J."/>
            <person name="Mondo S."/>
            <person name="Nolan M."/>
            <person name="Ohm R."/>
            <person name="Pangilinan J."/>
            <person name="Park H.-J."/>
            <person name="Ramirez L."/>
            <person name="Alfaro M."/>
            <person name="Sun H."/>
            <person name="Tritt A."/>
            <person name="Yoshinaga Y."/>
            <person name="Zwiers L.-H."/>
            <person name="Turgeon B."/>
            <person name="Goodwin S."/>
            <person name="Spatafora J."/>
            <person name="Crous P."/>
            <person name="Grigoriev I."/>
        </authorList>
    </citation>
    <scope>NUCLEOTIDE SEQUENCE</scope>
    <source>
        <strain evidence="2">CBS 175.79</strain>
    </source>
</reference>
<proteinExistence type="predicted"/>
<dbReference type="Proteomes" id="UP000799778">
    <property type="component" value="Unassembled WGS sequence"/>
</dbReference>
<dbReference type="InterPro" id="IPR053008">
    <property type="entry name" value="Phomopsin_biosynth_assoc"/>
</dbReference>
<keyword evidence="1" id="KW-0472">Membrane</keyword>
<feature type="transmembrane region" description="Helical" evidence="1">
    <location>
        <begin position="35"/>
        <end position="55"/>
    </location>
</feature>
<evidence type="ECO:0000256" key="1">
    <source>
        <dbReference type="SAM" id="Phobius"/>
    </source>
</evidence>
<dbReference type="AlphaFoldDB" id="A0A6A5Y439"/>
<keyword evidence="3" id="KW-1185">Reference proteome</keyword>
<gene>
    <name evidence="2" type="ORF">BU24DRAFT_459419</name>
</gene>
<dbReference type="PANTHER" id="PTHR35896:SF3">
    <property type="entry name" value="MAJOR FACILITATOR SUPERFAMILY TRANSPORTER"/>
    <property type="match status" value="1"/>
</dbReference>
<dbReference type="EMBL" id="ML978067">
    <property type="protein sequence ID" value="KAF2019787.1"/>
    <property type="molecule type" value="Genomic_DNA"/>
</dbReference>
<sequence length="176" mass="19924">MAEGRFKDVAYNSVEGSDNDGYVAPPRQQTLRSKAWPFVTGVLTSVAIVLVIVAARHIIEPRQKTAAEIEDEEWNHCGRSSKVAMEKGCVMEPLFYGWMPPQCVFQELTTQYPVFEDRKWFKDENMTLPISSESLWKGEHNTIYTGRQVPVTLKSPKQSIDINDQISWGALSFPVA</sequence>